<dbReference type="FunFam" id="3.30.160.60:FF:000358">
    <property type="entry name" value="zinc finger protein 24"/>
    <property type="match status" value="1"/>
</dbReference>
<dbReference type="GO" id="GO:0005667">
    <property type="term" value="C:transcription regulator complex"/>
    <property type="evidence" value="ECO:0007669"/>
    <property type="project" value="TreeGrafter"/>
</dbReference>
<dbReference type="AlphaFoldDB" id="A0AAV1PZA3"/>
<dbReference type="FunFam" id="3.30.160.60:FF:001155">
    <property type="entry name" value="Zinc finger 30C"/>
    <property type="match status" value="1"/>
</dbReference>
<evidence type="ECO:0000256" key="4">
    <source>
        <dbReference type="ARBA" id="ARBA00022771"/>
    </source>
</evidence>
<evidence type="ECO:0000313" key="12">
    <source>
        <dbReference type="Proteomes" id="UP001314229"/>
    </source>
</evidence>
<evidence type="ECO:0000256" key="6">
    <source>
        <dbReference type="ARBA" id="ARBA00023125"/>
    </source>
</evidence>
<keyword evidence="6" id="KW-0238">DNA-binding</keyword>
<dbReference type="PROSITE" id="PS50157">
    <property type="entry name" value="ZINC_FINGER_C2H2_2"/>
    <property type="match status" value="3"/>
</dbReference>
<gene>
    <name evidence="11" type="ORF">FSCOSCO3_A001025</name>
</gene>
<dbReference type="GO" id="GO:0031519">
    <property type="term" value="C:PcG protein complex"/>
    <property type="evidence" value="ECO:0007669"/>
    <property type="project" value="TreeGrafter"/>
</dbReference>
<dbReference type="EMBL" id="CAWUFR010000342">
    <property type="protein sequence ID" value="CAK6976274.1"/>
    <property type="molecule type" value="Genomic_DNA"/>
</dbReference>
<dbReference type="Pfam" id="PF00096">
    <property type="entry name" value="zf-C2H2"/>
    <property type="match status" value="3"/>
</dbReference>
<evidence type="ECO:0000256" key="3">
    <source>
        <dbReference type="ARBA" id="ARBA00022737"/>
    </source>
</evidence>
<name>A0AAV1PZA3_SCOSC</name>
<dbReference type="SUPFAM" id="SSF57667">
    <property type="entry name" value="beta-beta-alpha zinc fingers"/>
    <property type="match status" value="2"/>
</dbReference>
<evidence type="ECO:0000256" key="9">
    <source>
        <dbReference type="SAM" id="MobiDB-lite"/>
    </source>
</evidence>
<keyword evidence="7" id="KW-0539">Nucleus</keyword>
<dbReference type="GO" id="GO:0000785">
    <property type="term" value="C:chromatin"/>
    <property type="evidence" value="ECO:0007669"/>
    <property type="project" value="TreeGrafter"/>
</dbReference>
<dbReference type="Gene3D" id="3.30.160.60">
    <property type="entry name" value="Classic Zinc Finger"/>
    <property type="match status" value="3"/>
</dbReference>
<dbReference type="GO" id="GO:0000981">
    <property type="term" value="F:DNA-binding transcription factor activity, RNA polymerase II-specific"/>
    <property type="evidence" value="ECO:0007669"/>
    <property type="project" value="TreeGrafter"/>
</dbReference>
<reference evidence="11 12" key="1">
    <citation type="submission" date="2024-01" db="EMBL/GenBank/DDBJ databases">
        <authorList>
            <person name="Alioto T."/>
            <person name="Alioto T."/>
            <person name="Gomez Garrido J."/>
        </authorList>
    </citation>
    <scope>NUCLEOTIDE SEQUENCE [LARGE SCALE GENOMIC DNA]</scope>
</reference>
<feature type="domain" description="C2H2-type" evidence="10">
    <location>
        <begin position="303"/>
        <end position="330"/>
    </location>
</feature>
<keyword evidence="12" id="KW-1185">Reference proteome</keyword>
<dbReference type="Proteomes" id="UP001314229">
    <property type="component" value="Unassembled WGS sequence"/>
</dbReference>
<protein>
    <submittedName>
        <fullName evidence="11">Uncharacterized protein si:ch73-109d9.3</fullName>
    </submittedName>
</protein>
<comment type="caution">
    <text evidence="11">The sequence shown here is derived from an EMBL/GenBank/DDBJ whole genome shotgun (WGS) entry which is preliminary data.</text>
</comment>
<dbReference type="PANTHER" id="PTHR14003">
    <property type="entry name" value="TRANSCRIPTIONAL REPRESSOR PROTEIN YY"/>
    <property type="match status" value="1"/>
</dbReference>
<evidence type="ECO:0000256" key="2">
    <source>
        <dbReference type="ARBA" id="ARBA00022723"/>
    </source>
</evidence>
<keyword evidence="3" id="KW-0677">Repeat</keyword>
<dbReference type="InterPro" id="IPR036236">
    <property type="entry name" value="Znf_C2H2_sf"/>
</dbReference>
<evidence type="ECO:0000256" key="8">
    <source>
        <dbReference type="PROSITE-ProRule" id="PRU00042"/>
    </source>
</evidence>
<proteinExistence type="predicted"/>
<organism evidence="11 12">
    <name type="scientific">Scomber scombrus</name>
    <name type="common">Atlantic mackerel</name>
    <name type="synonym">Scomber vernalis</name>
    <dbReference type="NCBI Taxonomy" id="13677"/>
    <lineage>
        <taxon>Eukaryota</taxon>
        <taxon>Metazoa</taxon>
        <taxon>Chordata</taxon>
        <taxon>Craniata</taxon>
        <taxon>Vertebrata</taxon>
        <taxon>Euteleostomi</taxon>
        <taxon>Actinopterygii</taxon>
        <taxon>Neopterygii</taxon>
        <taxon>Teleostei</taxon>
        <taxon>Neoteleostei</taxon>
        <taxon>Acanthomorphata</taxon>
        <taxon>Pelagiaria</taxon>
        <taxon>Scombriformes</taxon>
        <taxon>Scombridae</taxon>
        <taxon>Scomber</taxon>
    </lineage>
</organism>
<feature type="domain" description="C2H2-type" evidence="10">
    <location>
        <begin position="359"/>
        <end position="384"/>
    </location>
</feature>
<evidence type="ECO:0000259" key="10">
    <source>
        <dbReference type="PROSITE" id="PS50157"/>
    </source>
</evidence>
<dbReference type="GO" id="GO:0000122">
    <property type="term" value="P:negative regulation of transcription by RNA polymerase II"/>
    <property type="evidence" value="ECO:0007669"/>
    <property type="project" value="UniProtKB-ARBA"/>
</dbReference>
<sequence>MTEVHPKHTPETNEGEELLRNVDPQISTAYVFPEDQEESHMASDSSFEMDTSWAGLTHTTAGLLHNHRLGTDKDCDAAKIRGSLKQTEHELSDSLTADVQVQLTPGRDHISSSGPRKASLQKRDPVNVSIKQEVVDSDGCENGQNTEKKAGTKSGTASFSCSVRRHRVGSESFKQNHNSHKATVQEVMKLNSKMGTGVRLQAAIQHLHRPMKKLPHTLSNSTGTASSVAHSQVMNLNPLNRVPTTSKAPPPTLSVQRVHLGDKQATALNRTGATWVSIKTHHQSANPLTPPDCHPNPGPRHPQRCGHCGKCFPHPSNLKAHLQTHTGERPFCCSLCGRSFTKLSNLKAHRRVHTGERPYCCLACGKRFTQKCNLKRHQRIHLDV</sequence>
<evidence type="ECO:0000256" key="5">
    <source>
        <dbReference type="ARBA" id="ARBA00022833"/>
    </source>
</evidence>
<feature type="domain" description="C2H2-type" evidence="10">
    <location>
        <begin position="331"/>
        <end position="358"/>
    </location>
</feature>
<dbReference type="GO" id="GO:0000978">
    <property type="term" value="F:RNA polymerase II cis-regulatory region sequence-specific DNA binding"/>
    <property type="evidence" value="ECO:0007669"/>
    <property type="project" value="TreeGrafter"/>
</dbReference>
<keyword evidence="4 8" id="KW-0863">Zinc-finger</keyword>
<feature type="region of interest" description="Disordered" evidence="9">
    <location>
        <begin position="1"/>
        <end position="21"/>
    </location>
</feature>
<evidence type="ECO:0000313" key="11">
    <source>
        <dbReference type="EMBL" id="CAK6976274.1"/>
    </source>
</evidence>
<keyword evidence="5" id="KW-0862">Zinc</keyword>
<dbReference type="InterPro" id="IPR013087">
    <property type="entry name" value="Znf_C2H2_type"/>
</dbReference>
<dbReference type="FunFam" id="3.30.160.60:FF:001465">
    <property type="entry name" value="Zinc finger protein 560"/>
    <property type="match status" value="1"/>
</dbReference>
<dbReference type="PANTHER" id="PTHR14003:SF23">
    <property type="entry name" value="ZINC FINGER PROTEIN 143"/>
    <property type="match status" value="1"/>
</dbReference>
<evidence type="ECO:0000256" key="1">
    <source>
        <dbReference type="ARBA" id="ARBA00004123"/>
    </source>
</evidence>
<dbReference type="SMART" id="SM00355">
    <property type="entry name" value="ZnF_C2H2"/>
    <property type="match status" value="3"/>
</dbReference>
<keyword evidence="2" id="KW-0479">Metal-binding</keyword>
<comment type="subcellular location">
    <subcellularLocation>
        <location evidence="1">Nucleus</location>
    </subcellularLocation>
</comment>
<feature type="region of interest" description="Disordered" evidence="9">
    <location>
        <begin position="104"/>
        <end position="158"/>
    </location>
</feature>
<feature type="compositionally biased region" description="Basic and acidic residues" evidence="9">
    <location>
        <begin position="1"/>
        <end position="11"/>
    </location>
</feature>
<dbReference type="GO" id="GO:0008270">
    <property type="term" value="F:zinc ion binding"/>
    <property type="evidence" value="ECO:0007669"/>
    <property type="project" value="UniProtKB-KW"/>
</dbReference>
<accession>A0AAV1PZA3</accession>
<dbReference type="PROSITE" id="PS00028">
    <property type="entry name" value="ZINC_FINGER_C2H2_1"/>
    <property type="match status" value="3"/>
</dbReference>
<evidence type="ECO:0000256" key="7">
    <source>
        <dbReference type="ARBA" id="ARBA00023242"/>
    </source>
</evidence>